<organism evidence="2 3">
    <name type="scientific">Serendipita indica (strain DSM 11827)</name>
    <name type="common">Root endophyte fungus</name>
    <name type="synonym">Piriformospora indica</name>
    <dbReference type="NCBI Taxonomy" id="1109443"/>
    <lineage>
        <taxon>Eukaryota</taxon>
        <taxon>Fungi</taxon>
        <taxon>Dikarya</taxon>
        <taxon>Basidiomycota</taxon>
        <taxon>Agaricomycotina</taxon>
        <taxon>Agaricomycetes</taxon>
        <taxon>Sebacinales</taxon>
        <taxon>Serendipitaceae</taxon>
        <taxon>Serendipita</taxon>
    </lineage>
</organism>
<dbReference type="AlphaFoldDB" id="G4U0B2"/>
<dbReference type="Pfam" id="PF17667">
    <property type="entry name" value="Pkinase_fungal"/>
    <property type="match status" value="1"/>
</dbReference>
<dbReference type="GO" id="GO:0004672">
    <property type="term" value="F:protein kinase activity"/>
    <property type="evidence" value="ECO:0007669"/>
    <property type="project" value="InterPro"/>
</dbReference>
<dbReference type="Proteomes" id="UP000007148">
    <property type="component" value="Unassembled WGS sequence"/>
</dbReference>
<evidence type="ECO:0000313" key="2">
    <source>
        <dbReference type="EMBL" id="CCA77005.1"/>
    </source>
</evidence>
<evidence type="ECO:0000313" key="3">
    <source>
        <dbReference type="Proteomes" id="UP000007148"/>
    </source>
</evidence>
<evidence type="ECO:0000259" key="1">
    <source>
        <dbReference type="PROSITE" id="PS50011"/>
    </source>
</evidence>
<dbReference type="GO" id="GO:0005524">
    <property type="term" value="F:ATP binding"/>
    <property type="evidence" value="ECO:0007669"/>
    <property type="project" value="InterPro"/>
</dbReference>
<sequence length="129" mass="14412">MSPRLATLQGSGTDLSNACNLKELVQAVLDAVDAHKSMYNTRILHRDVSLGHILIGLSASSQPRRGLLIDWELAKDMSSDGPEEQPSFPGTLMFMSIALNEQPLHQPWHDLESMFRVLLYFTIRHVDGI</sequence>
<dbReference type="OrthoDB" id="2747778at2759"/>
<dbReference type="InterPro" id="IPR000719">
    <property type="entry name" value="Prot_kinase_dom"/>
</dbReference>
<keyword evidence="3" id="KW-1185">Reference proteome</keyword>
<dbReference type="eggNOG" id="ENOG502SIZI">
    <property type="taxonomic scope" value="Eukaryota"/>
</dbReference>
<name>G4U0B2_SERID</name>
<dbReference type="InParanoid" id="G4U0B2"/>
<dbReference type="EMBL" id="CAFZ01001180">
    <property type="protein sequence ID" value="CCA77005.1"/>
    <property type="molecule type" value="Genomic_DNA"/>
</dbReference>
<dbReference type="HOGENOM" id="CLU_138921_0_0_1"/>
<dbReference type="Gene3D" id="1.10.510.10">
    <property type="entry name" value="Transferase(Phosphotransferase) domain 1"/>
    <property type="match status" value="1"/>
</dbReference>
<proteinExistence type="predicted"/>
<feature type="domain" description="Protein kinase" evidence="1">
    <location>
        <begin position="1"/>
        <end position="129"/>
    </location>
</feature>
<dbReference type="InterPro" id="IPR040976">
    <property type="entry name" value="Pkinase_fungal"/>
</dbReference>
<reference evidence="2 3" key="1">
    <citation type="journal article" date="2011" name="PLoS Pathog.">
        <title>Endophytic Life Strategies Decoded by Genome and Transcriptome Analyses of the Mutualistic Root Symbiont Piriformospora indica.</title>
        <authorList>
            <person name="Zuccaro A."/>
            <person name="Lahrmann U."/>
            <person name="Guldener U."/>
            <person name="Langen G."/>
            <person name="Pfiffi S."/>
            <person name="Biedenkopf D."/>
            <person name="Wong P."/>
            <person name="Samans B."/>
            <person name="Grimm C."/>
            <person name="Basiewicz M."/>
            <person name="Murat C."/>
            <person name="Martin F."/>
            <person name="Kogel K.H."/>
        </authorList>
    </citation>
    <scope>NUCLEOTIDE SEQUENCE [LARGE SCALE GENOMIC DNA]</scope>
    <source>
        <strain evidence="2 3">DSM 11827</strain>
    </source>
</reference>
<protein>
    <recommendedName>
        <fullName evidence="1">Protein kinase domain-containing protein</fullName>
    </recommendedName>
</protein>
<comment type="caution">
    <text evidence="2">The sequence shown here is derived from an EMBL/GenBank/DDBJ whole genome shotgun (WGS) entry which is preliminary data.</text>
</comment>
<dbReference type="SUPFAM" id="SSF56112">
    <property type="entry name" value="Protein kinase-like (PK-like)"/>
    <property type="match status" value="1"/>
</dbReference>
<gene>
    <name evidence="2" type="ORF">PIIN_10990</name>
</gene>
<dbReference type="PANTHER" id="PTHR38248:SF2">
    <property type="entry name" value="FUNK1 11"/>
    <property type="match status" value="1"/>
</dbReference>
<accession>G4U0B2</accession>
<dbReference type="PROSITE" id="PS50011">
    <property type="entry name" value="PROTEIN_KINASE_DOM"/>
    <property type="match status" value="1"/>
</dbReference>
<feature type="non-terminal residue" evidence="2">
    <location>
        <position position="1"/>
    </location>
</feature>
<dbReference type="InterPro" id="IPR011009">
    <property type="entry name" value="Kinase-like_dom_sf"/>
</dbReference>
<dbReference type="PANTHER" id="PTHR38248">
    <property type="entry name" value="FUNK1 6"/>
    <property type="match status" value="1"/>
</dbReference>